<dbReference type="OrthoDB" id="1729737at2759"/>
<dbReference type="Pfam" id="PF13768">
    <property type="entry name" value="VWA_3"/>
    <property type="match status" value="1"/>
</dbReference>
<evidence type="ECO:0000313" key="4">
    <source>
        <dbReference type="EMBL" id="KIK64028.1"/>
    </source>
</evidence>
<dbReference type="PANTHER" id="PTHR45737:SF6">
    <property type="entry name" value="VON WILLEBRAND FACTOR A DOMAIN-CONTAINING PROTEIN 5A"/>
    <property type="match status" value="1"/>
</dbReference>
<organism evidence="4 5">
    <name type="scientific">Collybiopsis luxurians FD-317 M1</name>
    <dbReference type="NCBI Taxonomy" id="944289"/>
    <lineage>
        <taxon>Eukaryota</taxon>
        <taxon>Fungi</taxon>
        <taxon>Dikarya</taxon>
        <taxon>Basidiomycota</taxon>
        <taxon>Agaricomycotina</taxon>
        <taxon>Agaricomycetes</taxon>
        <taxon>Agaricomycetidae</taxon>
        <taxon>Agaricales</taxon>
        <taxon>Marasmiineae</taxon>
        <taxon>Omphalotaceae</taxon>
        <taxon>Collybiopsis</taxon>
        <taxon>Collybiopsis luxurians</taxon>
    </lineage>
</organism>
<feature type="compositionally biased region" description="Polar residues" evidence="1">
    <location>
        <begin position="804"/>
        <end position="815"/>
    </location>
</feature>
<feature type="compositionally biased region" description="Low complexity" evidence="1">
    <location>
        <begin position="760"/>
        <end position="777"/>
    </location>
</feature>
<sequence>MARTKHQHITNAYRCRLYDSGTGRDLVLDGSSAEVTIADVHASITLSQKFTNPFNSTISTVYSFGLMADAAIYGFEMVKQDGTRVEGVVKEKDEAMKEYASALRKGHTASLGQVETADVFSISVGNILPSEAVTIHLRYLQPLMDDEKKDQIKFIFPRTYAQRYGAAPTVNTALGTTAHQPFQMNVIVQQAGAIKSISCPSGHPISLELGLPDGMTAPNETSHFASVSLTDPTGFLTQDVVLVVTAADLDAPRGFVELHPSPNHETAALALTFVPRFNLPDAPGGMEYVFLVDRSGSMEGQNIQLVREALIVLLRGLPTVGTTFNIFSFGSRTTKLWEASRAYNQATLEEASNHVDAMDADYGGTEIASALELVFSSLTKPLVRPVAVLLLTDGSAWDVSRCVSHTRTAVTSLPVPNDPSSFIRIFTVGIGNGASTDTCDSIARAGAGMSVYVKQGEPVVGKCARLVRAARTPPIKDITVLWTGEEPNEAAQGSDDDFEILDSPEKENTAEESGTTAPALTLNLFDNDLAMAEGSSTGPPPALNPILPPPPALQVAPVVVSNLFPGTRMQIYAIVNGKGDSLPSSIKMKGVVATTRTSVELVIPLSQLLSSPFNSMLTSSSHSRPDSFPPPFLHTLAAKALITDRQDGKHAFPSDISESFKDNSELQEAYLKKEIVRLGTTYQLASKHTSFIAVDYRDEDTEPALIPVSGTSNFGGAATAVSARRSTGGKAARKQMARMTNGMRGRQRAMARPPGRVLRSAASAPGSSGASAAQVESSVDDEEEEETDQVTSGSVAWTAPESWAVQSESTSSDLEVNTPPKKKKKLASMAAASTMLDSDRLTAIARMQQFNGGLSLSADLLVLLGIHDTLTEVEEKLAAVGVTQNVAATVLAWSWMEKSGGEEALDLIEKAKEWIKGEVGEGTTVEEIQRKVLNAVTLNL</sequence>
<evidence type="ECO:0000256" key="1">
    <source>
        <dbReference type="SAM" id="MobiDB-lite"/>
    </source>
</evidence>
<proteinExistence type="predicted"/>
<dbReference type="InterPro" id="IPR013694">
    <property type="entry name" value="VIT"/>
</dbReference>
<dbReference type="SUPFAM" id="SSF53300">
    <property type="entry name" value="vWA-like"/>
    <property type="match status" value="1"/>
</dbReference>
<dbReference type="Proteomes" id="UP000053593">
    <property type="component" value="Unassembled WGS sequence"/>
</dbReference>
<protein>
    <submittedName>
        <fullName evidence="4">Unplaced genomic scaffold GYMLUscaffold_14, whole genome shotgun sequence</fullName>
    </submittedName>
</protein>
<dbReference type="InterPro" id="IPR036465">
    <property type="entry name" value="vWFA_dom_sf"/>
</dbReference>
<evidence type="ECO:0000259" key="2">
    <source>
        <dbReference type="PROSITE" id="PS50234"/>
    </source>
</evidence>
<evidence type="ECO:0000313" key="5">
    <source>
        <dbReference type="Proteomes" id="UP000053593"/>
    </source>
</evidence>
<feature type="domain" description="VIT" evidence="3">
    <location>
        <begin position="12"/>
        <end position="141"/>
    </location>
</feature>
<dbReference type="PROSITE" id="PS51468">
    <property type="entry name" value="VIT"/>
    <property type="match status" value="1"/>
</dbReference>
<dbReference type="HOGENOM" id="CLU_003826_0_1_1"/>
<evidence type="ECO:0000259" key="3">
    <source>
        <dbReference type="PROSITE" id="PS51468"/>
    </source>
</evidence>
<keyword evidence="5" id="KW-1185">Reference proteome</keyword>
<reference evidence="4 5" key="1">
    <citation type="submission" date="2014-04" db="EMBL/GenBank/DDBJ databases">
        <title>Evolutionary Origins and Diversification of the Mycorrhizal Mutualists.</title>
        <authorList>
            <consortium name="DOE Joint Genome Institute"/>
            <consortium name="Mycorrhizal Genomics Consortium"/>
            <person name="Kohler A."/>
            <person name="Kuo A."/>
            <person name="Nagy L.G."/>
            <person name="Floudas D."/>
            <person name="Copeland A."/>
            <person name="Barry K.W."/>
            <person name="Cichocki N."/>
            <person name="Veneault-Fourrey C."/>
            <person name="LaButti K."/>
            <person name="Lindquist E.A."/>
            <person name="Lipzen A."/>
            <person name="Lundell T."/>
            <person name="Morin E."/>
            <person name="Murat C."/>
            <person name="Riley R."/>
            <person name="Ohm R."/>
            <person name="Sun H."/>
            <person name="Tunlid A."/>
            <person name="Henrissat B."/>
            <person name="Grigoriev I.V."/>
            <person name="Hibbett D.S."/>
            <person name="Martin F."/>
        </authorList>
    </citation>
    <scope>NUCLEOTIDE SEQUENCE [LARGE SCALE GENOMIC DNA]</scope>
    <source>
        <strain evidence="4 5">FD-317 M1</strain>
    </source>
</reference>
<dbReference type="SMART" id="SM00609">
    <property type="entry name" value="VIT"/>
    <property type="match status" value="1"/>
</dbReference>
<feature type="compositionally biased region" description="Acidic residues" evidence="1">
    <location>
        <begin position="778"/>
        <end position="788"/>
    </location>
</feature>
<name>A0A0D0D416_9AGAR</name>
<dbReference type="PROSITE" id="PS50234">
    <property type="entry name" value="VWFA"/>
    <property type="match status" value="1"/>
</dbReference>
<gene>
    <name evidence="4" type="ORF">GYMLUDRAFT_83412</name>
</gene>
<dbReference type="SMART" id="SM00327">
    <property type="entry name" value="VWA"/>
    <property type="match status" value="1"/>
</dbReference>
<dbReference type="InterPro" id="IPR002035">
    <property type="entry name" value="VWF_A"/>
</dbReference>
<feature type="region of interest" description="Disordered" evidence="1">
    <location>
        <begin position="722"/>
        <end position="822"/>
    </location>
</feature>
<feature type="domain" description="VWFA" evidence="2">
    <location>
        <begin position="287"/>
        <end position="470"/>
    </location>
</feature>
<dbReference type="Pfam" id="PF08487">
    <property type="entry name" value="VIT"/>
    <property type="match status" value="1"/>
</dbReference>
<accession>A0A0D0D416</accession>
<dbReference type="PANTHER" id="PTHR45737">
    <property type="entry name" value="VON WILLEBRAND FACTOR A DOMAIN-CONTAINING PROTEIN 5A"/>
    <property type="match status" value="1"/>
</dbReference>
<dbReference type="Gene3D" id="3.40.50.410">
    <property type="entry name" value="von Willebrand factor, type A domain"/>
    <property type="match status" value="1"/>
</dbReference>
<dbReference type="EMBL" id="KN834762">
    <property type="protein sequence ID" value="KIK64028.1"/>
    <property type="molecule type" value="Genomic_DNA"/>
</dbReference>
<dbReference type="AlphaFoldDB" id="A0A0D0D416"/>